<feature type="transmembrane region" description="Helical" evidence="8">
    <location>
        <begin position="358"/>
        <end position="379"/>
    </location>
</feature>
<organism evidence="9 10">
    <name type="scientific">Lishizhenia tianjinensis</name>
    <dbReference type="NCBI Taxonomy" id="477690"/>
    <lineage>
        <taxon>Bacteria</taxon>
        <taxon>Pseudomonadati</taxon>
        <taxon>Bacteroidota</taxon>
        <taxon>Flavobacteriia</taxon>
        <taxon>Flavobacteriales</taxon>
        <taxon>Crocinitomicaceae</taxon>
        <taxon>Lishizhenia</taxon>
    </lineage>
</organism>
<feature type="repeat" description="TPR" evidence="6">
    <location>
        <begin position="165"/>
        <end position="198"/>
    </location>
</feature>
<dbReference type="InterPro" id="IPR011990">
    <property type="entry name" value="TPR-like_helical_dom_sf"/>
</dbReference>
<dbReference type="PANTHER" id="PTHR46630">
    <property type="entry name" value="TETRATRICOPEPTIDE REPEAT PROTEIN 29"/>
    <property type="match status" value="1"/>
</dbReference>
<evidence type="ECO:0000256" key="2">
    <source>
        <dbReference type="ARBA" id="ARBA00022490"/>
    </source>
</evidence>
<evidence type="ECO:0000256" key="3">
    <source>
        <dbReference type="ARBA" id="ARBA00022737"/>
    </source>
</evidence>
<feature type="coiled-coil region" evidence="7">
    <location>
        <begin position="379"/>
        <end position="441"/>
    </location>
</feature>
<keyword evidence="7" id="KW-0175">Coiled coil</keyword>
<keyword evidence="8" id="KW-0472">Membrane</keyword>
<keyword evidence="2" id="KW-0963">Cytoplasm</keyword>
<evidence type="ECO:0000256" key="6">
    <source>
        <dbReference type="PROSITE-ProRule" id="PRU00339"/>
    </source>
</evidence>
<evidence type="ECO:0000256" key="5">
    <source>
        <dbReference type="ARBA" id="ARBA00038253"/>
    </source>
</evidence>
<dbReference type="InterPro" id="IPR051476">
    <property type="entry name" value="Bac_ResReg_Asp_Phosphatase"/>
</dbReference>
<reference evidence="9 10" key="1">
    <citation type="submission" date="2016-10" db="EMBL/GenBank/DDBJ databases">
        <authorList>
            <person name="de Groot N.N."/>
        </authorList>
    </citation>
    <scope>NUCLEOTIDE SEQUENCE [LARGE SCALE GENOMIC DNA]</scope>
    <source>
        <strain evidence="9 10">CGMCC 1.7005</strain>
    </source>
</reference>
<dbReference type="SUPFAM" id="SSF48452">
    <property type="entry name" value="TPR-like"/>
    <property type="match status" value="1"/>
</dbReference>
<dbReference type="STRING" id="477690.SAMN05216474_1219"/>
<keyword evidence="8" id="KW-0812">Transmembrane</keyword>
<dbReference type="GO" id="GO:0006355">
    <property type="term" value="P:regulation of DNA-templated transcription"/>
    <property type="evidence" value="ECO:0007669"/>
    <property type="project" value="InterPro"/>
</dbReference>
<protein>
    <submittedName>
        <fullName evidence="9">Tetratricopeptide repeat-containing protein</fullName>
    </submittedName>
</protein>
<dbReference type="PANTHER" id="PTHR46630:SF1">
    <property type="entry name" value="TETRATRICOPEPTIDE REPEAT PROTEIN 29"/>
    <property type="match status" value="1"/>
</dbReference>
<sequence>MLNIRNYIILLFTFLTHQLFAGELTAKEGVQNLQLELHAIPKKEVNAHIESYAKKHREDFFTTKKNYIEFLSSLEDLLIVGGENYPQVTYYLGKELQRYSEFQLAYPYIYKTALYVEDNPTLHQIPCDFYEVLGISYFFFGRYSEAETTFNKGLACDGISDASKINIYNTIGLIYSNLNQSEEAISNFKKAMDIAKKINNAAWYGVLSGNIGNILFLEGDIEKAYEYIEIDYVSSMEHSQLGSAMNALSLLARIQVTKGNYAKAIELLSIHDSLQEFHKGKGSYLEYYETKTKLYEETGDYKKAFENYKLYREYNDSITKSKDLLTIKNTEFQINFEKKQSEIQLLHETQKTDRVRIISLWILTSTIILASAILIWQIMKRRKKEKELMQLKNQQMEEDLNRLESEMNQVLNNLILKNERINELNEEINSVQSRSEKKEEMKALTDKLQSFTFLTDEDWVEFKRLFEKRHRGFFDYFQENYPHVTNAEIRLAALIKLKLEKLEMSKALGISPESVSKTNLRLRKKLNIKDQKELQALILSI</sequence>
<comment type="subcellular location">
    <subcellularLocation>
        <location evidence="1">Cytoplasm</location>
    </subcellularLocation>
</comment>
<evidence type="ECO:0000256" key="7">
    <source>
        <dbReference type="SAM" id="Coils"/>
    </source>
</evidence>
<evidence type="ECO:0000256" key="8">
    <source>
        <dbReference type="SAM" id="Phobius"/>
    </source>
</evidence>
<dbReference type="EMBL" id="FPAS01000001">
    <property type="protein sequence ID" value="SFT54488.1"/>
    <property type="molecule type" value="Genomic_DNA"/>
</dbReference>
<keyword evidence="8" id="KW-1133">Transmembrane helix</keyword>
<dbReference type="SMART" id="SM00028">
    <property type="entry name" value="TPR"/>
    <property type="match status" value="3"/>
</dbReference>
<evidence type="ECO:0000313" key="10">
    <source>
        <dbReference type="Proteomes" id="UP000236454"/>
    </source>
</evidence>
<dbReference type="Gene3D" id="1.25.40.10">
    <property type="entry name" value="Tetratricopeptide repeat domain"/>
    <property type="match status" value="1"/>
</dbReference>
<keyword evidence="3" id="KW-0677">Repeat</keyword>
<dbReference type="RefSeq" id="WP_090247420.1">
    <property type="nucleotide sequence ID" value="NZ_FPAS01000001.1"/>
</dbReference>
<evidence type="ECO:0000256" key="1">
    <source>
        <dbReference type="ARBA" id="ARBA00004496"/>
    </source>
</evidence>
<dbReference type="PROSITE" id="PS50005">
    <property type="entry name" value="TPR"/>
    <property type="match status" value="1"/>
</dbReference>
<dbReference type="Pfam" id="PF13181">
    <property type="entry name" value="TPR_8"/>
    <property type="match status" value="1"/>
</dbReference>
<dbReference type="GO" id="GO:0005737">
    <property type="term" value="C:cytoplasm"/>
    <property type="evidence" value="ECO:0007669"/>
    <property type="project" value="UniProtKB-SubCell"/>
</dbReference>
<dbReference type="InterPro" id="IPR019734">
    <property type="entry name" value="TPR_rpt"/>
</dbReference>
<gene>
    <name evidence="9" type="ORF">SAMN05216474_1219</name>
</gene>
<keyword evidence="10" id="KW-1185">Reference proteome</keyword>
<dbReference type="GO" id="GO:0003677">
    <property type="term" value="F:DNA binding"/>
    <property type="evidence" value="ECO:0007669"/>
    <property type="project" value="InterPro"/>
</dbReference>
<comment type="similarity">
    <text evidence="5">Belongs to the Rap family.</text>
</comment>
<proteinExistence type="inferred from homology"/>
<dbReference type="OrthoDB" id="1090267at2"/>
<accession>A0A1I6YW14</accession>
<evidence type="ECO:0000313" key="9">
    <source>
        <dbReference type="EMBL" id="SFT54488.1"/>
    </source>
</evidence>
<dbReference type="InterPro" id="IPR016032">
    <property type="entry name" value="Sig_transdc_resp-reg_C-effctor"/>
</dbReference>
<keyword evidence="4 6" id="KW-0802">TPR repeat</keyword>
<evidence type="ECO:0000256" key="4">
    <source>
        <dbReference type="ARBA" id="ARBA00022803"/>
    </source>
</evidence>
<dbReference type="SUPFAM" id="SSF46894">
    <property type="entry name" value="C-terminal effector domain of the bipartite response regulators"/>
    <property type="match status" value="1"/>
</dbReference>
<name>A0A1I6YW14_9FLAO</name>
<dbReference type="AlphaFoldDB" id="A0A1I6YW14"/>
<dbReference type="Proteomes" id="UP000236454">
    <property type="component" value="Unassembled WGS sequence"/>
</dbReference>